<dbReference type="AlphaFoldDB" id="A0A137NPZ7"/>
<organism evidence="2 3">
    <name type="scientific">Conidiobolus coronatus (strain ATCC 28846 / CBS 209.66 / NRRL 28638)</name>
    <name type="common">Delacroixia coronata</name>
    <dbReference type="NCBI Taxonomy" id="796925"/>
    <lineage>
        <taxon>Eukaryota</taxon>
        <taxon>Fungi</taxon>
        <taxon>Fungi incertae sedis</taxon>
        <taxon>Zoopagomycota</taxon>
        <taxon>Entomophthoromycotina</taxon>
        <taxon>Entomophthoromycetes</taxon>
        <taxon>Entomophthorales</taxon>
        <taxon>Ancylistaceae</taxon>
        <taxon>Conidiobolus</taxon>
    </lineage>
</organism>
<proteinExistence type="predicted"/>
<gene>
    <name evidence="2" type="ORF">CONCODRAFT_74603</name>
</gene>
<sequence length="182" mass="20325">MKSLFSSIILLSYIGLTTAAAPGYSKECKPPLVMQKTKYGEKCLPCPEGTEYFEGICRIKCPPPLVPVKDPKTGKWRCDKPEPIKCYYGKVPVWDPVEGWKCEKPKPKCSVPENQFLVGATYDEKADTFTTKDGRVVKRSDLYQPNRVVKGDPGPGIDENRLTIMVEANKDGCLEVVRVDCC</sequence>
<accession>A0A137NPZ7</accession>
<keyword evidence="3" id="KW-1185">Reference proteome</keyword>
<dbReference type="EMBL" id="KQ965155">
    <property type="protein sequence ID" value="KXN64816.1"/>
    <property type="molecule type" value="Genomic_DNA"/>
</dbReference>
<evidence type="ECO:0000313" key="2">
    <source>
        <dbReference type="EMBL" id="KXN64816.1"/>
    </source>
</evidence>
<feature type="signal peptide" evidence="1">
    <location>
        <begin position="1"/>
        <end position="19"/>
    </location>
</feature>
<dbReference type="Proteomes" id="UP000070444">
    <property type="component" value="Unassembled WGS sequence"/>
</dbReference>
<evidence type="ECO:0000313" key="3">
    <source>
        <dbReference type="Proteomes" id="UP000070444"/>
    </source>
</evidence>
<name>A0A137NPZ7_CONC2</name>
<keyword evidence="1" id="KW-0732">Signal</keyword>
<protein>
    <submittedName>
        <fullName evidence="2">Uncharacterized protein</fullName>
    </submittedName>
</protein>
<reference evidence="2 3" key="1">
    <citation type="journal article" date="2015" name="Genome Biol. Evol.">
        <title>Phylogenomic analyses indicate that early fungi evolved digesting cell walls of algal ancestors of land plants.</title>
        <authorList>
            <person name="Chang Y."/>
            <person name="Wang S."/>
            <person name="Sekimoto S."/>
            <person name="Aerts A.L."/>
            <person name="Choi C."/>
            <person name="Clum A."/>
            <person name="LaButti K.M."/>
            <person name="Lindquist E.A."/>
            <person name="Yee Ngan C."/>
            <person name="Ohm R.A."/>
            <person name="Salamov A.A."/>
            <person name="Grigoriev I.V."/>
            <person name="Spatafora J.W."/>
            <person name="Berbee M.L."/>
        </authorList>
    </citation>
    <scope>NUCLEOTIDE SEQUENCE [LARGE SCALE GENOMIC DNA]</scope>
    <source>
        <strain evidence="2 3">NRRL 28638</strain>
    </source>
</reference>
<feature type="chain" id="PRO_5007293916" evidence="1">
    <location>
        <begin position="20"/>
        <end position="182"/>
    </location>
</feature>
<evidence type="ECO:0000256" key="1">
    <source>
        <dbReference type="SAM" id="SignalP"/>
    </source>
</evidence>